<reference evidence="3" key="1">
    <citation type="submission" date="2018-03" db="EMBL/GenBank/DDBJ databases">
        <authorList>
            <person name="Blom J."/>
        </authorList>
    </citation>
    <scope>NUCLEOTIDE SEQUENCE [LARGE SCALE GENOMIC DNA]</scope>
    <source>
        <strain evidence="3">KPC-SM-21</strain>
    </source>
</reference>
<name>A0A2U3N4R9_9GAMM</name>
<dbReference type="AlphaFoldDB" id="A0A2U3N4R9"/>
<evidence type="ECO:0000313" key="3">
    <source>
        <dbReference type="Proteomes" id="UP000245974"/>
    </source>
</evidence>
<dbReference type="InParanoid" id="A0A2U3N4R9"/>
<evidence type="ECO:0000313" key="2">
    <source>
        <dbReference type="EMBL" id="SPL72672.1"/>
    </source>
</evidence>
<organism evidence="2 3">
    <name type="scientific">Acinetobacter stercoris</name>
    <dbReference type="NCBI Taxonomy" id="2126983"/>
    <lineage>
        <taxon>Bacteria</taxon>
        <taxon>Pseudomonadati</taxon>
        <taxon>Pseudomonadota</taxon>
        <taxon>Gammaproteobacteria</taxon>
        <taxon>Moraxellales</taxon>
        <taxon>Moraxellaceae</taxon>
        <taxon>Acinetobacter</taxon>
    </lineage>
</organism>
<keyword evidence="1" id="KW-1133">Transmembrane helix</keyword>
<proteinExistence type="predicted"/>
<keyword evidence="1" id="KW-0812">Transmembrane</keyword>
<protein>
    <submittedName>
        <fullName evidence="2">Uncharacterized protein</fullName>
    </submittedName>
</protein>
<keyword evidence="3" id="KW-1185">Reference proteome</keyword>
<dbReference type="EMBL" id="OOGT01000452">
    <property type="protein sequence ID" value="SPL72672.1"/>
    <property type="molecule type" value="Genomic_DNA"/>
</dbReference>
<feature type="transmembrane region" description="Helical" evidence="1">
    <location>
        <begin position="35"/>
        <end position="52"/>
    </location>
</feature>
<sequence length="110" mass="12281">MSEDFNFEENVYKNIKFKYTILYILSLKEGVSMKFAAQLSLLFIFGFIVTGCNSHQIAKSNETANTGNMTLIEGYHLHAQTNVALQADPTLQQGDNAVKIDVEDTDLTAQ</sequence>
<dbReference type="Proteomes" id="UP000245974">
    <property type="component" value="Unassembled WGS sequence"/>
</dbReference>
<gene>
    <name evidence="2" type="ORF">KPC_3850</name>
</gene>
<accession>A0A2U3N4R9</accession>
<keyword evidence="1" id="KW-0472">Membrane</keyword>
<evidence type="ECO:0000256" key="1">
    <source>
        <dbReference type="SAM" id="Phobius"/>
    </source>
</evidence>